<dbReference type="GeneID" id="28769645"/>
<dbReference type="AlphaFoldDB" id="A0A177BWF3"/>
<dbReference type="OrthoDB" id="24670at2759"/>
<evidence type="ECO:0000313" key="2">
    <source>
        <dbReference type="Proteomes" id="UP000077069"/>
    </source>
</evidence>
<reference evidence="1 2" key="1">
    <citation type="submission" date="2016-05" db="EMBL/GenBank/DDBJ databases">
        <title>Comparative analysis of secretome profiles of manganese(II)-oxidizing ascomycete fungi.</title>
        <authorList>
            <consortium name="DOE Joint Genome Institute"/>
            <person name="Zeiner C.A."/>
            <person name="Purvine S.O."/>
            <person name="Zink E.M."/>
            <person name="Wu S."/>
            <person name="Pasa-Tolic L."/>
            <person name="Chaput D.L."/>
            <person name="Haridas S."/>
            <person name="Grigoriev I.V."/>
            <person name="Santelli C.M."/>
            <person name="Hansel C.M."/>
        </authorList>
    </citation>
    <scope>NUCLEOTIDE SEQUENCE [LARGE SCALE GENOMIC DNA]</scope>
    <source>
        <strain evidence="1 2">AP3s5-JAC2a</strain>
    </source>
</reference>
<name>A0A177BWF3_9PLEO</name>
<sequence length="965" mass="109868">MAFNWDKLCKAQRDYPRPKFALDAVGKLLKKRPTDPYLLAWKASTLLRLDRRADEALSLWINLCQQQPPITDLNLLTFIYYGILKASRQINPSFSTLSSVGAEGLKAWQNAAKSLSNRKAKLKLWSELFIVAMKEECWEDARLATMQANKEGIDPKYRKNLYYSLILVYQLAGERKADVSHKTGKIDQGVQIQLTLAQRQMKDAYDNAPKSTDEVIQVATMSDLRFMAAIYERQNRCGELFQLWANPPPAVKKIIDGASWDFALLGIEVAHQQKEWQLVETRCYQLIDEIWQSGNPMTGDPSVVSVKLFNICTMCWTMWKSLLNATAGLYPSAEGRFKIEKLYSSVWNSLPPLDPRTYRAIGLTRLTLESYLGHPTLDTITQFYIICFRNPSCFKDLHRFVTLLSAEEQRTFQSSISKHAQKLGAMMKENEDGSSEEDIRNIRLWHEAETTVLKFELLMIMSPPKEPDLTLLENFVENALRLWRLQLAVEATDAVCGSDAFLLAVEGLVYLFESTSLLEYLYQAAVLTRHAISLDRQQYGRGLALLSTRLHLRLGLGTIAFEHYNRVQVKEMLHDNVAWVPLSRISQSHPFGASGPRGFSADNELEKVISTLSRMENKIDDLLYGDLQHFMYDKAFDLLELKRKLRTSLTKHFCIIERRRIARLAGAPVDTNLDLPLRNYEDISDNCHWDAVPALRNTRPVGLKNTDLISPITKLWVHSFRSLIDVVNGIAFKEFPTGHQAFSSCEPFAQTINSSNAGIEEPDNGARFSKTETGLNEFYWKPIACILQKIFPAEKLPIWSEMGSLEEAFQQIFSQLEIDTSELHPNLLHDDNADFVGAPNLTEDGLNAVYGRLEVLRTLDRLLDFMRPISKARTHALHKDITVARCDLLHTYITEFFRLHKIRIEMLMGRLHVSGGAHIRALFRCKKTGAAVNGMIAEETLNRYSKEYADSAIEALKGVLKVNLG</sequence>
<dbReference type="Pfam" id="PF09797">
    <property type="entry name" value="NatB_MDM20"/>
    <property type="match status" value="1"/>
</dbReference>
<accession>A0A177BWF3</accession>
<organism evidence="1 2">
    <name type="scientific">Paraphaeosphaeria sporulosa</name>
    <dbReference type="NCBI Taxonomy" id="1460663"/>
    <lineage>
        <taxon>Eukaryota</taxon>
        <taxon>Fungi</taxon>
        <taxon>Dikarya</taxon>
        <taxon>Ascomycota</taxon>
        <taxon>Pezizomycotina</taxon>
        <taxon>Dothideomycetes</taxon>
        <taxon>Pleosporomycetidae</taxon>
        <taxon>Pleosporales</taxon>
        <taxon>Massarineae</taxon>
        <taxon>Didymosphaeriaceae</taxon>
        <taxon>Paraphaeosphaeria</taxon>
    </lineage>
</organism>
<dbReference type="InterPro" id="IPR019183">
    <property type="entry name" value="NAA25_NatB_aux_su"/>
</dbReference>
<dbReference type="Proteomes" id="UP000077069">
    <property type="component" value="Unassembled WGS sequence"/>
</dbReference>
<dbReference type="EMBL" id="KV441564">
    <property type="protein sequence ID" value="OAF98696.1"/>
    <property type="molecule type" value="Genomic_DNA"/>
</dbReference>
<dbReference type="InParanoid" id="A0A177BWF3"/>
<gene>
    <name evidence="1" type="ORF">CC84DRAFT_420647</name>
</gene>
<dbReference type="RefSeq" id="XP_018029062.1">
    <property type="nucleotide sequence ID" value="XM_018186159.1"/>
</dbReference>
<protein>
    <submittedName>
        <fullName evidence="1">Uncharacterized protein</fullName>
    </submittedName>
</protein>
<dbReference type="STRING" id="1460663.A0A177BWF3"/>
<keyword evidence="2" id="KW-1185">Reference proteome</keyword>
<proteinExistence type="predicted"/>
<evidence type="ECO:0000313" key="1">
    <source>
        <dbReference type="EMBL" id="OAF98696.1"/>
    </source>
</evidence>